<dbReference type="EMBL" id="FZQB01000035">
    <property type="protein sequence ID" value="SNT76889.1"/>
    <property type="molecule type" value="Genomic_DNA"/>
</dbReference>
<dbReference type="InterPro" id="IPR055259">
    <property type="entry name" value="YkvP/CgeB_Glyco_trans-like"/>
</dbReference>
<name>A0A239Q2Q9_9RHOB</name>
<evidence type="ECO:0000313" key="3">
    <source>
        <dbReference type="Proteomes" id="UP000198307"/>
    </source>
</evidence>
<feature type="domain" description="Spore protein YkvP/CgeB glycosyl transferase-like" evidence="1">
    <location>
        <begin position="676"/>
        <end position="787"/>
    </location>
</feature>
<dbReference type="GO" id="GO:0016740">
    <property type="term" value="F:transferase activity"/>
    <property type="evidence" value="ECO:0007669"/>
    <property type="project" value="UniProtKB-KW"/>
</dbReference>
<dbReference type="Pfam" id="PF13524">
    <property type="entry name" value="Glyco_trans_1_2"/>
    <property type="match status" value="1"/>
</dbReference>
<evidence type="ECO:0000259" key="1">
    <source>
        <dbReference type="Pfam" id="PF13524"/>
    </source>
</evidence>
<evidence type="ECO:0000313" key="2">
    <source>
        <dbReference type="EMBL" id="SNT76889.1"/>
    </source>
</evidence>
<protein>
    <submittedName>
        <fullName evidence="2">Glycosyl transferases group 1</fullName>
    </submittedName>
</protein>
<accession>A0A239Q2Q9</accession>
<proteinExistence type="predicted"/>
<gene>
    <name evidence="2" type="ORF">SAMN05444959_1357</name>
</gene>
<sequence>MLSAAEKLFQIGRSRSSEELTKIAIKEGSSSDFFGKFFEVAFGMQRYADALHAITRYSKCQDTSVFDFNFAVNSLNLISNTYRNYRDYPEPGEGDFRKNIGAEADDFLIGVFDAFDDNIEAMGYLNEACAHLIRNGFRIKLVLIGDERSGIESRSSVNIQPRLTEEISWIIRVDHVPFDKIGDYYRLLDAVVVSHKPSADKKLLPLMRAAEAQIYGKRLLVSNVFPLSGIATSFDASDLASIIRAIQDTMQLPPPESTANLLSSIVMEPETWSLQVKGNVSAHSLNSASQMKGGPKWSKAIFDTAVEIAQRKFVLNGISKQIVADDIRVPVPGAILKLSASVVYRLQREETSRKAVLLFDFWDKEGRKKATFPEIGVSAVWKQHFRYLNANSKSAMEPVREVFNVKLPEDVSRVAVSIGTVGVKDDEQIEVCIQGRCHGEVAEQCREERKEGISLHQPLPDAIIHDPHCKRLTSDLKVACVLDEFTAECLSHEVTLMKVTREGWQAELERTRPDFLLVESCWRGNDGNWGTLTKGSGGAKKLGGLLRYCKKSGIPTVFWNKEDPPHYEKFGAIAALFDLAITTDVNMVPRYKKDFGINVHPLSFGAQPKVHNPKPIIPRLKKAVFAGSYYRDKPKRCEDFDQVMGQLKSAGVSCDIFDRNFNKGNEKFSFPGRYQSSIMGNLPPDEVWRAHKGYKYQVNMNSVQDSATMFARRVYESLASGTPVISNDSLGVRELFGDVVIMSCERSIADQLQELEASPHAYQSLALRGVRAVMREHTYGHRIQTLCRLIGIDVAVALPKVTLAVSARCLEDIQRARRLFEAQTAQRKRLFIELENFDMAHQLLNDSNQTVTYSMKIARNFYADEKRYYGSDHVLKHDINQPLHAEALEDYLYWGPMEHGSYQLQVSEQIEVAL</sequence>
<keyword evidence="3" id="KW-1185">Reference proteome</keyword>
<dbReference type="Gene3D" id="3.40.50.2000">
    <property type="entry name" value="Glycogen Phosphorylase B"/>
    <property type="match status" value="1"/>
</dbReference>
<keyword evidence="2" id="KW-0808">Transferase</keyword>
<reference evidence="2 3" key="1">
    <citation type="submission" date="2017-07" db="EMBL/GenBank/DDBJ databases">
        <authorList>
            <person name="Sun Z.S."/>
            <person name="Albrecht U."/>
            <person name="Echele G."/>
            <person name="Lee C.C."/>
        </authorList>
    </citation>
    <scope>NUCLEOTIDE SEQUENCE [LARGE SCALE GENOMIC DNA]</scope>
    <source>
        <strain evidence="2 3">DSM 14827</strain>
    </source>
</reference>
<dbReference type="SUPFAM" id="SSF53756">
    <property type="entry name" value="UDP-Glycosyltransferase/glycogen phosphorylase"/>
    <property type="match status" value="1"/>
</dbReference>
<organism evidence="2 3">
    <name type="scientific">Paracoccus seriniphilus</name>
    <dbReference type="NCBI Taxonomy" id="184748"/>
    <lineage>
        <taxon>Bacteria</taxon>
        <taxon>Pseudomonadati</taxon>
        <taxon>Pseudomonadota</taxon>
        <taxon>Alphaproteobacteria</taxon>
        <taxon>Rhodobacterales</taxon>
        <taxon>Paracoccaceae</taxon>
        <taxon>Paracoccus</taxon>
    </lineage>
</organism>
<dbReference type="Proteomes" id="UP000198307">
    <property type="component" value="Unassembled WGS sequence"/>
</dbReference>
<dbReference type="AlphaFoldDB" id="A0A239Q2Q9"/>